<reference evidence="4" key="1">
    <citation type="submission" date="2023-02" db="EMBL/GenBank/DDBJ databases">
        <title>Genome of toxic invasive species Heracleum sosnowskyi carries increased number of genes despite the absence of recent whole-genome duplications.</title>
        <authorList>
            <person name="Schelkunov M."/>
            <person name="Shtratnikova V."/>
            <person name="Makarenko M."/>
            <person name="Klepikova A."/>
            <person name="Omelchenko D."/>
            <person name="Novikova G."/>
            <person name="Obukhova E."/>
            <person name="Bogdanov V."/>
            <person name="Penin A."/>
            <person name="Logacheva M."/>
        </authorList>
    </citation>
    <scope>NUCLEOTIDE SEQUENCE</scope>
    <source>
        <strain evidence="4">Hsosn_3</strain>
        <tissue evidence="4">Leaf</tissue>
    </source>
</reference>
<evidence type="ECO:0000313" key="5">
    <source>
        <dbReference type="Proteomes" id="UP001237642"/>
    </source>
</evidence>
<feature type="compositionally biased region" description="Basic residues" evidence="2">
    <location>
        <begin position="114"/>
        <end position="127"/>
    </location>
</feature>
<evidence type="ECO:0000313" key="4">
    <source>
        <dbReference type="EMBL" id="KAK1363038.1"/>
    </source>
</evidence>
<accession>A0AAD8HAP4</accession>
<dbReference type="GO" id="GO:0034456">
    <property type="term" value="C:UTP-C complex"/>
    <property type="evidence" value="ECO:0007669"/>
    <property type="project" value="TreeGrafter"/>
</dbReference>
<feature type="domain" description="Ribosomal RNA-processing protein 7 C-terminal" evidence="3">
    <location>
        <begin position="203"/>
        <end position="325"/>
    </location>
</feature>
<dbReference type="GO" id="GO:0006364">
    <property type="term" value="P:rRNA processing"/>
    <property type="evidence" value="ECO:0007669"/>
    <property type="project" value="TreeGrafter"/>
</dbReference>
<dbReference type="Pfam" id="PF12923">
    <property type="entry name" value="RRP7"/>
    <property type="match status" value="1"/>
</dbReference>
<reference evidence="4" key="2">
    <citation type="submission" date="2023-05" db="EMBL/GenBank/DDBJ databases">
        <authorList>
            <person name="Schelkunov M.I."/>
        </authorList>
    </citation>
    <scope>NUCLEOTIDE SEQUENCE</scope>
    <source>
        <strain evidence="4">Hsosn_3</strain>
        <tissue evidence="4">Leaf</tissue>
    </source>
</reference>
<dbReference type="EMBL" id="JAUIZM010000009">
    <property type="protein sequence ID" value="KAK1363038.1"/>
    <property type="molecule type" value="Genomic_DNA"/>
</dbReference>
<comment type="similarity">
    <text evidence="1">Belongs to the RRP7 family.</text>
</comment>
<organism evidence="4 5">
    <name type="scientific">Heracleum sosnowskyi</name>
    <dbReference type="NCBI Taxonomy" id="360622"/>
    <lineage>
        <taxon>Eukaryota</taxon>
        <taxon>Viridiplantae</taxon>
        <taxon>Streptophyta</taxon>
        <taxon>Embryophyta</taxon>
        <taxon>Tracheophyta</taxon>
        <taxon>Spermatophyta</taxon>
        <taxon>Magnoliopsida</taxon>
        <taxon>eudicotyledons</taxon>
        <taxon>Gunneridae</taxon>
        <taxon>Pentapetalae</taxon>
        <taxon>asterids</taxon>
        <taxon>campanulids</taxon>
        <taxon>Apiales</taxon>
        <taxon>Apiaceae</taxon>
        <taxon>Apioideae</taxon>
        <taxon>apioid superclade</taxon>
        <taxon>Tordylieae</taxon>
        <taxon>Tordyliinae</taxon>
        <taxon>Heracleum</taxon>
    </lineage>
</organism>
<evidence type="ECO:0000256" key="2">
    <source>
        <dbReference type="SAM" id="MobiDB-lite"/>
    </source>
</evidence>
<protein>
    <submittedName>
        <fullName evidence="4">RRP7 domain-containing protein</fullName>
    </submittedName>
</protein>
<feature type="compositionally biased region" description="Basic and acidic residues" evidence="2">
    <location>
        <begin position="62"/>
        <end position="74"/>
    </location>
</feature>
<gene>
    <name evidence="4" type="ORF">POM88_038599</name>
</gene>
<feature type="compositionally biased region" description="Basic and acidic residues" evidence="2">
    <location>
        <begin position="128"/>
        <end position="142"/>
    </location>
</feature>
<feature type="region of interest" description="Disordered" evidence="2">
    <location>
        <begin position="1"/>
        <end position="83"/>
    </location>
</feature>
<dbReference type="PANTHER" id="PTHR13191:SF0">
    <property type="entry name" value="RIBOSOMAL RNA-PROCESSING PROTEIN 7 HOMOLOG A-RELATED"/>
    <property type="match status" value="1"/>
</dbReference>
<dbReference type="Gene3D" id="6.10.250.1770">
    <property type="match status" value="1"/>
</dbReference>
<dbReference type="GO" id="GO:0000028">
    <property type="term" value="P:ribosomal small subunit assembly"/>
    <property type="evidence" value="ECO:0007669"/>
    <property type="project" value="TreeGrafter"/>
</dbReference>
<keyword evidence="5" id="KW-1185">Reference proteome</keyword>
<dbReference type="InterPro" id="IPR040446">
    <property type="entry name" value="RRP7"/>
</dbReference>
<feature type="compositionally biased region" description="Basic and acidic residues" evidence="2">
    <location>
        <begin position="35"/>
        <end position="47"/>
    </location>
</feature>
<dbReference type="CDD" id="cd12951">
    <property type="entry name" value="RRP7_Rrp7A"/>
    <property type="match status" value="1"/>
</dbReference>
<sequence length="325" mass="37432">MGENKELLSKKLKKPKSKTSDSKKKNKNHSPIVKKISEVKNDDDSVKSLRKIRKNGGNKQASHIDEENRTDEATRRKKKRKVAKIKEIDKAEIITDEVKDSSDGDIKVEEKQRSKLRKLKRKGKKTKKSEIEKVNDSDHEVEGSNLQNGKSEKVRKAKKARLLSQNEEVREDNEGKQDGVYEISSGDEDSSQGMKKWILEYHQSRPGVKILQDRIDDFIDSHEAKLEQERKEREALAAEGGWTVVVHQKGRKKTTESESGTAVGAAHAAVTDRIAKKKNKEVGLDFYRFQKREAHRSEIMMLQSKFEQDKKRIQQMRAARKFKPY</sequence>
<evidence type="ECO:0000259" key="3">
    <source>
        <dbReference type="Pfam" id="PF12923"/>
    </source>
</evidence>
<proteinExistence type="inferred from homology"/>
<dbReference type="InterPro" id="IPR024326">
    <property type="entry name" value="RRP7_C"/>
</dbReference>
<comment type="caution">
    <text evidence="4">The sequence shown here is derived from an EMBL/GenBank/DDBJ whole genome shotgun (WGS) entry which is preliminary data.</text>
</comment>
<dbReference type="GO" id="GO:0032545">
    <property type="term" value="C:CURI complex"/>
    <property type="evidence" value="ECO:0007669"/>
    <property type="project" value="TreeGrafter"/>
</dbReference>
<dbReference type="Proteomes" id="UP001237642">
    <property type="component" value="Unassembled WGS sequence"/>
</dbReference>
<dbReference type="PANTHER" id="PTHR13191">
    <property type="entry name" value="RIBOSOMAL RNA PROCESSING PROTEIN 7-RELATED"/>
    <property type="match status" value="1"/>
</dbReference>
<feature type="region of interest" description="Disordered" evidence="2">
    <location>
        <begin position="97"/>
        <end position="192"/>
    </location>
</feature>
<evidence type="ECO:0000256" key="1">
    <source>
        <dbReference type="ARBA" id="ARBA00006110"/>
    </source>
</evidence>
<feature type="compositionally biased region" description="Basic and acidic residues" evidence="2">
    <location>
        <begin position="97"/>
        <end position="113"/>
    </location>
</feature>
<name>A0AAD8HAP4_9APIA</name>
<dbReference type="AlphaFoldDB" id="A0AAD8HAP4"/>